<feature type="region of interest" description="Disordered" evidence="3">
    <location>
        <begin position="119"/>
        <end position="142"/>
    </location>
</feature>
<dbReference type="SUPFAM" id="SSF82657">
    <property type="entry name" value="BolA-like"/>
    <property type="match status" value="1"/>
</dbReference>
<dbReference type="Proteomes" id="UP000515135">
    <property type="component" value="Unplaced"/>
</dbReference>
<protein>
    <submittedName>
        <fullName evidence="5">Uncharacterized protein LOC109466222 isoform X2</fullName>
    </submittedName>
</protein>
<gene>
    <name evidence="5" type="primary">LOC109466222</name>
</gene>
<organism evidence="4 5">
    <name type="scientific">Branchiostoma belcheri</name>
    <name type="common">Amphioxus</name>
    <dbReference type="NCBI Taxonomy" id="7741"/>
    <lineage>
        <taxon>Eukaryota</taxon>
        <taxon>Metazoa</taxon>
        <taxon>Chordata</taxon>
        <taxon>Cephalochordata</taxon>
        <taxon>Leptocardii</taxon>
        <taxon>Amphioxiformes</taxon>
        <taxon>Branchiostomatidae</taxon>
        <taxon>Branchiostoma</taxon>
    </lineage>
</organism>
<dbReference type="InterPro" id="IPR002634">
    <property type="entry name" value="BolA"/>
</dbReference>
<dbReference type="GO" id="GO:0005739">
    <property type="term" value="C:mitochondrion"/>
    <property type="evidence" value="ECO:0007669"/>
    <property type="project" value="TreeGrafter"/>
</dbReference>
<evidence type="ECO:0000256" key="3">
    <source>
        <dbReference type="SAM" id="MobiDB-lite"/>
    </source>
</evidence>
<reference evidence="5" key="1">
    <citation type="submission" date="2025-08" db="UniProtKB">
        <authorList>
            <consortium name="RefSeq"/>
        </authorList>
    </citation>
    <scope>IDENTIFICATION</scope>
    <source>
        <tissue evidence="5">Gonad</tissue>
    </source>
</reference>
<dbReference type="AlphaFoldDB" id="A0A6P4YL60"/>
<accession>A0A6P4YL60</accession>
<keyword evidence="4" id="KW-1185">Reference proteome</keyword>
<dbReference type="Gene3D" id="3.10.20.90">
    <property type="entry name" value="Phosphatidylinositol 3-kinase Catalytic Subunit, Chain A, domain 1"/>
    <property type="match status" value="1"/>
</dbReference>
<evidence type="ECO:0000313" key="5">
    <source>
        <dbReference type="RefSeq" id="XP_019619447.1"/>
    </source>
</evidence>
<evidence type="ECO:0000256" key="2">
    <source>
        <dbReference type="RuleBase" id="RU003860"/>
    </source>
</evidence>
<dbReference type="InterPro" id="IPR036065">
    <property type="entry name" value="BolA-like_sf"/>
</dbReference>
<name>A0A6P4YL60_BRABE</name>
<dbReference type="RefSeq" id="XP_019619447.1">
    <property type="nucleotide sequence ID" value="XM_019763888.1"/>
</dbReference>
<dbReference type="PANTHER" id="PTHR46229:SF2">
    <property type="entry name" value="BOLA-LIKE PROTEIN 1"/>
    <property type="match status" value="1"/>
</dbReference>
<evidence type="ECO:0000313" key="4">
    <source>
        <dbReference type="Proteomes" id="UP000515135"/>
    </source>
</evidence>
<proteinExistence type="inferred from homology"/>
<dbReference type="OrthoDB" id="4983at2759"/>
<dbReference type="PANTHER" id="PTHR46229">
    <property type="entry name" value="BOLA TRANSCRIPTION REGULATOR"/>
    <property type="match status" value="1"/>
</dbReference>
<sequence>MNVGVKQACRVVTAYRGHLLSLTTSTRSAGTMSTAEKPGPVESVIREKLSQHFQPSHLDVINESYMHCVPPGSETHFKVVVVSDKFDNEAIIKRHRMVNGVLQEELEGPVHALSIMAKTPKQWEDSGGKVSKSPACRGGMGQ</sequence>
<evidence type="ECO:0000256" key="1">
    <source>
        <dbReference type="ARBA" id="ARBA00005578"/>
    </source>
</evidence>
<comment type="similarity">
    <text evidence="1 2">Belongs to the BolA/IbaG family.</text>
</comment>
<dbReference type="Pfam" id="PF01722">
    <property type="entry name" value="BolA"/>
    <property type="match status" value="1"/>
</dbReference>
<dbReference type="GeneID" id="109466222"/>
<dbReference type="InterPro" id="IPR050961">
    <property type="entry name" value="BolA/IbaG_stress_morph_reg"/>
</dbReference>